<reference evidence="2" key="1">
    <citation type="journal article" date="2022" name="bioRxiv">
        <title>Sequencing and chromosome-scale assembly of the giantPleurodeles waltlgenome.</title>
        <authorList>
            <person name="Brown T."/>
            <person name="Elewa A."/>
            <person name="Iarovenko S."/>
            <person name="Subramanian E."/>
            <person name="Araus A.J."/>
            <person name="Petzold A."/>
            <person name="Susuki M."/>
            <person name="Suzuki K.-i.T."/>
            <person name="Hayashi T."/>
            <person name="Toyoda A."/>
            <person name="Oliveira C."/>
            <person name="Osipova E."/>
            <person name="Leigh N.D."/>
            <person name="Simon A."/>
            <person name="Yun M.H."/>
        </authorList>
    </citation>
    <scope>NUCLEOTIDE SEQUENCE</scope>
    <source>
        <strain evidence="2">20211129_DDA</strain>
        <tissue evidence="2">Liver</tissue>
    </source>
</reference>
<name>A0AAV7NUD2_PLEWA</name>
<accession>A0AAV7NUD2</accession>
<dbReference type="AlphaFoldDB" id="A0AAV7NUD2"/>
<feature type="region of interest" description="Disordered" evidence="1">
    <location>
        <begin position="1"/>
        <end position="35"/>
    </location>
</feature>
<feature type="compositionally biased region" description="Basic and acidic residues" evidence="1">
    <location>
        <begin position="1"/>
        <end position="13"/>
    </location>
</feature>
<organism evidence="2 3">
    <name type="scientific">Pleurodeles waltl</name>
    <name type="common">Iberian ribbed newt</name>
    <dbReference type="NCBI Taxonomy" id="8319"/>
    <lineage>
        <taxon>Eukaryota</taxon>
        <taxon>Metazoa</taxon>
        <taxon>Chordata</taxon>
        <taxon>Craniata</taxon>
        <taxon>Vertebrata</taxon>
        <taxon>Euteleostomi</taxon>
        <taxon>Amphibia</taxon>
        <taxon>Batrachia</taxon>
        <taxon>Caudata</taxon>
        <taxon>Salamandroidea</taxon>
        <taxon>Salamandridae</taxon>
        <taxon>Pleurodelinae</taxon>
        <taxon>Pleurodeles</taxon>
    </lineage>
</organism>
<protein>
    <submittedName>
        <fullName evidence="2">Uncharacterized protein</fullName>
    </submittedName>
</protein>
<dbReference type="EMBL" id="JANPWB010000012">
    <property type="protein sequence ID" value="KAJ1118672.1"/>
    <property type="molecule type" value="Genomic_DNA"/>
</dbReference>
<keyword evidence="3" id="KW-1185">Reference proteome</keyword>
<comment type="caution">
    <text evidence="2">The sequence shown here is derived from an EMBL/GenBank/DDBJ whole genome shotgun (WGS) entry which is preliminary data.</text>
</comment>
<proteinExistence type="predicted"/>
<evidence type="ECO:0000313" key="2">
    <source>
        <dbReference type="EMBL" id="KAJ1118672.1"/>
    </source>
</evidence>
<evidence type="ECO:0000256" key="1">
    <source>
        <dbReference type="SAM" id="MobiDB-lite"/>
    </source>
</evidence>
<sequence length="154" mass="17000">MDSHQPSPIKEEPINTVRKKGRKPKLESDKPKQAGHTCGWCRGSYPHSDDCSARGHFFSACGKPHHFSKVCCFSQKQQHAPPKKTVSTVEPYPDEQSETNMDYDNPAVVHVVRVINLLHATHQAAPMCLISVQGQPVSAFIGIGAFINLKATEL</sequence>
<dbReference type="Proteomes" id="UP001066276">
    <property type="component" value="Chromosome 8"/>
</dbReference>
<gene>
    <name evidence="2" type="ORF">NDU88_006860</name>
</gene>
<feature type="region of interest" description="Disordered" evidence="1">
    <location>
        <begin position="82"/>
        <end position="101"/>
    </location>
</feature>
<evidence type="ECO:0000313" key="3">
    <source>
        <dbReference type="Proteomes" id="UP001066276"/>
    </source>
</evidence>